<proteinExistence type="predicted"/>
<evidence type="ECO:0000313" key="1">
    <source>
        <dbReference type="EMBL" id="KAF2833561.1"/>
    </source>
</evidence>
<gene>
    <name evidence="1" type="ORF">CC86DRAFT_365424</name>
</gene>
<dbReference type="OrthoDB" id="3010248at2759"/>
<dbReference type="AlphaFoldDB" id="A0A6A7AJT3"/>
<reference evidence="1" key="1">
    <citation type="journal article" date="2020" name="Stud. Mycol.">
        <title>101 Dothideomycetes genomes: a test case for predicting lifestyles and emergence of pathogens.</title>
        <authorList>
            <person name="Haridas S."/>
            <person name="Albert R."/>
            <person name="Binder M."/>
            <person name="Bloem J."/>
            <person name="Labutti K."/>
            <person name="Salamov A."/>
            <person name="Andreopoulos B."/>
            <person name="Baker S."/>
            <person name="Barry K."/>
            <person name="Bills G."/>
            <person name="Bluhm B."/>
            <person name="Cannon C."/>
            <person name="Castanera R."/>
            <person name="Culley D."/>
            <person name="Daum C."/>
            <person name="Ezra D."/>
            <person name="Gonzalez J."/>
            <person name="Henrissat B."/>
            <person name="Kuo A."/>
            <person name="Liang C."/>
            <person name="Lipzen A."/>
            <person name="Lutzoni F."/>
            <person name="Magnuson J."/>
            <person name="Mondo S."/>
            <person name="Nolan M."/>
            <person name="Ohm R."/>
            <person name="Pangilinan J."/>
            <person name="Park H.-J."/>
            <person name="Ramirez L."/>
            <person name="Alfaro M."/>
            <person name="Sun H."/>
            <person name="Tritt A."/>
            <person name="Yoshinaga Y."/>
            <person name="Zwiers L.-H."/>
            <person name="Turgeon B."/>
            <person name="Goodwin S."/>
            <person name="Spatafora J."/>
            <person name="Crous P."/>
            <person name="Grigoriev I."/>
        </authorList>
    </citation>
    <scope>NUCLEOTIDE SEQUENCE</scope>
    <source>
        <strain evidence="1">CBS 113818</strain>
    </source>
</reference>
<protein>
    <submittedName>
        <fullName evidence="1">Uncharacterized protein</fullName>
    </submittedName>
</protein>
<keyword evidence="2" id="KW-1185">Reference proteome</keyword>
<dbReference type="EMBL" id="MU006216">
    <property type="protein sequence ID" value="KAF2833561.1"/>
    <property type="molecule type" value="Genomic_DNA"/>
</dbReference>
<sequence length="179" mass="20080">MANCSLTTISNRTKGFEFAGLYNVYLDLNRTCAWGSDIFLDKTRMLTNAACERITGNDGSIWTGWTSYPIPDIWNRIVVWKLPLLQLLSQFPRPPLGPNVETGVMMHLLGDPIDSVSSILLSLAICQERVERAKKLCIETGTGKSHPDYTRRWKGLAIIMVSYDECGASEKIQSFCNTQ</sequence>
<evidence type="ECO:0000313" key="2">
    <source>
        <dbReference type="Proteomes" id="UP000799424"/>
    </source>
</evidence>
<name>A0A6A7AJT3_9PLEO</name>
<accession>A0A6A7AJT3</accession>
<dbReference type="Proteomes" id="UP000799424">
    <property type="component" value="Unassembled WGS sequence"/>
</dbReference>
<organism evidence="1 2">
    <name type="scientific">Ophiobolus disseminans</name>
    <dbReference type="NCBI Taxonomy" id="1469910"/>
    <lineage>
        <taxon>Eukaryota</taxon>
        <taxon>Fungi</taxon>
        <taxon>Dikarya</taxon>
        <taxon>Ascomycota</taxon>
        <taxon>Pezizomycotina</taxon>
        <taxon>Dothideomycetes</taxon>
        <taxon>Pleosporomycetidae</taxon>
        <taxon>Pleosporales</taxon>
        <taxon>Pleosporineae</taxon>
        <taxon>Phaeosphaeriaceae</taxon>
        <taxon>Ophiobolus</taxon>
    </lineage>
</organism>